<dbReference type="RefSeq" id="WP_136449476.1">
    <property type="nucleotide sequence ID" value="NZ_CADCWT010000068.1"/>
</dbReference>
<dbReference type="GO" id="GO:0005886">
    <property type="term" value="C:plasma membrane"/>
    <property type="evidence" value="ECO:0007669"/>
    <property type="project" value="TreeGrafter"/>
</dbReference>
<organism evidence="3 4">
    <name type="scientific">Candidatus Frankia alpina</name>
    <dbReference type="NCBI Taxonomy" id="2699483"/>
    <lineage>
        <taxon>Bacteria</taxon>
        <taxon>Bacillati</taxon>
        <taxon>Actinomycetota</taxon>
        <taxon>Actinomycetes</taxon>
        <taxon>Frankiales</taxon>
        <taxon>Frankiaceae</taxon>
        <taxon>Frankia</taxon>
    </lineage>
</organism>
<dbReference type="EMBL" id="SSXH01000795">
    <property type="protein sequence ID" value="THJ38020.1"/>
    <property type="molecule type" value="Genomic_DNA"/>
</dbReference>
<comment type="caution">
    <text evidence="3">The sequence shown here is derived from an EMBL/GenBank/DDBJ whole genome shotgun (WGS) entry which is preliminary data.</text>
</comment>
<protein>
    <submittedName>
        <fullName evidence="3">Nitroreductase family deazaflavin-dependent oxidoreductase</fullName>
    </submittedName>
</protein>
<evidence type="ECO:0000313" key="4">
    <source>
        <dbReference type="Proteomes" id="UP000305282"/>
    </source>
</evidence>
<comment type="catalytic activity">
    <reaction evidence="2">
        <text>oxidized coenzyme F420-(gamma-L-Glu)(n) + a quinol + H(+) = reduced coenzyme F420-(gamma-L-Glu)(n) + a quinone</text>
        <dbReference type="Rhea" id="RHEA:39663"/>
        <dbReference type="Rhea" id="RHEA-COMP:12939"/>
        <dbReference type="Rhea" id="RHEA-COMP:14378"/>
        <dbReference type="ChEBI" id="CHEBI:15378"/>
        <dbReference type="ChEBI" id="CHEBI:24646"/>
        <dbReference type="ChEBI" id="CHEBI:132124"/>
        <dbReference type="ChEBI" id="CHEBI:133980"/>
        <dbReference type="ChEBI" id="CHEBI:139511"/>
    </reaction>
</comment>
<name>A0A4S5BYN0_9ACTN</name>
<dbReference type="PANTHER" id="PTHR39428">
    <property type="entry name" value="F420H(2)-DEPENDENT QUINONE REDUCTASE RV1261C"/>
    <property type="match status" value="1"/>
</dbReference>
<accession>A0A4S5BYN0</accession>
<dbReference type="GO" id="GO:0016491">
    <property type="term" value="F:oxidoreductase activity"/>
    <property type="evidence" value="ECO:0007669"/>
    <property type="project" value="InterPro"/>
</dbReference>
<dbReference type="Pfam" id="PF04075">
    <property type="entry name" value="F420H2_quin_red"/>
    <property type="match status" value="1"/>
</dbReference>
<dbReference type="InterPro" id="IPR012349">
    <property type="entry name" value="Split_barrel_FMN-bd"/>
</dbReference>
<dbReference type="GO" id="GO:0070967">
    <property type="term" value="F:coenzyme F420 binding"/>
    <property type="evidence" value="ECO:0007669"/>
    <property type="project" value="TreeGrafter"/>
</dbReference>
<gene>
    <name evidence="3" type="ORF">E7Y31_20860</name>
</gene>
<evidence type="ECO:0000256" key="2">
    <source>
        <dbReference type="ARBA" id="ARBA00049106"/>
    </source>
</evidence>
<dbReference type="OrthoDB" id="8225825at2"/>
<sequence>MSDRDWSEQNRLVIGEFRANAGKVGGYFADGDRYVVFASVVGEPTNPAWYYNLLANPDVTVEVGTEVFPATAAVATGDDRDRFCDRHAAQHPQWATYQTRTTRRISVIMLVRRADAHSPT</sequence>
<evidence type="ECO:0000256" key="1">
    <source>
        <dbReference type="ARBA" id="ARBA00008710"/>
    </source>
</evidence>
<dbReference type="NCBIfam" id="TIGR00026">
    <property type="entry name" value="hi_GC_TIGR00026"/>
    <property type="match status" value="1"/>
</dbReference>
<dbReference type="InterPro" id="IPR004378">
    <property type="entry name" value="F420H2_quin_Rdtase"/>
</dbReference>
<evidence type="ECO:0000313" key="3">
    <source>
        <dbReference type="EMBL" id="THJ38020.1"/>
    </source>
</evidence>
<keyword evidence="4" id="KW-1185">Reference proteome</keyword>
<dbReference type="AlphaFoldDB" id="A0A4S5BYN0"/>
<dbReference type="Proteomes" id="UP000305282">
    <property type="component" value="Unassembled WGS sequence"/>
</dbReference>
<comment type="similarity">
    <text evidence="1">Belongs to the F420H(2)-dependent quinone reductase family.</text>
</comment>
<reference evidence="3 4" key="1">
    <citation type="submission" date="2019-04" db="EMBL/GenBank/DDBJ databases">
        <title>Draft genome sequences for three unisolated Alnus-infective Frankia Sp+ strains, AgTrS, AiOr and AvVan, the first sequenced Frankia strains able to sporulate in-planta.</title>
        <authorList>
            <person name="Bethencourt L."/>
            <person name="Vautrin F."/>
            <person name="Taib N."/>
            <person name="Dubost A."/>
            <person name="Castro-Garcia L."/>
            <person name="Imbaud O."/>
            <person name="Abrouk D."/>
            <person name="Fournier P."/>
            <person name="Briolay J."/>
            <person name="Nguyen A."/>
            <person name="Normand P."/>
            <person name="Fernandez M.P."/>
            <person name="Brochier-Armanet C."/>
            <person name="Herrera-Belaroussi A."/>
        </authorList>
    </citation>
    <scope>NUCLEOTIDE SEQUENCE [LARGE SCALE GENOMIC DNA]</scope>
    <source>
        <strain evidence="3 4">AvVan</strain>
    </source>
</reference>
<dbReference type="Gene3D" id="2.30.110.10">
    <property type="entry name" value="Electron Transport, Fmn-binding Protein, Chain A"/>
    <property type="match status" value="1"/>
</dbReference>
<proteinExistence type="inferred from homology"/>
<dbReference type="PANTHER" id="PTHR39428:SF1">
    <property type="entry name" value="F420H(2)-DEPENDENT QUINONE REDUCTASE RV1261C"/>
    <property type="match status" value="1"/>
</dbReference>